<feature type="domain" description="Uroporphyrinogen decarboxylase (URO-D)" evidence="1">
    <location>
        <begin position="105"/>
        <end position="300"/>
    </location>
</feature>
<dbReference type="AlphaFoldDB" id="A0A255GRC1"/>
<accession>A0A255GRC1</accession>
<proteinExistence type="predicted"/>
<keyword evidence="3" id="KW-1185">Reference proteome</keyword>
<dbReference type="OrthoDB" id="7375127at2"/>
<evidence type="ECO:0000259" key="1">
    <source>
        <dbReference type="Pfam" id="PF01208"/>
    </source>
</evidence>
<protein>
    <submittedName>
        <fullName evidence="2">Uroporphyrinogen decarboxylase</fullName>
    </submittedName>
</protein>
<name>A0A255GRC1_9ACTN</name>
<sequence>MDKRERFDAVIAGEQADRPPVGCWIHFGSALWEPADSATAHVRFYREYDWDYVKVMNDYRLATPDGLDEAPSADYLRGVGAADLTYPGFARQLEVLRLIGEQAPEAPRLDTMFSPLQTVIRCLGQTVVPQFQADPELARMVLGQVTDRLVEYVAALKEAGVEGLFLSINGASHDATGWGISAQEFTDWVAPFDRQVLTAAEGLTRVIHVHGYDLAPELVADYPAEVLSWSNNQTRPSVAEVAASDRVPLAGLDEVASLYWPPSLVAENIAAVRQQAADRLILGPGCTVHSDTPPAVLRALRAGAEAGAAR</sequence>
<organism evidence="2 3">
    <name type="scientific">Enemella dayhoffiae</name>
    <dbReference type="NCBI Taxonomy" id="2016507"/>
    <lineage>
        <taxon>Bacteria</taxon>
        <taxon>Bacillati</taxon>
        <taxon>Actinomycetota</taxon>
        <taxon>Actinomycetes</taxon>
        <taxon>Propionibacteriales</taxon>
        <taxon>Propionibacteriaceae</taxon>
        <taxon>Enemella</taxon>
    </lineage>
</organism>
<dbReference type="RefSeq" id="WP_094365035.1">
    <property type="nucleotide sequence ID" value="NZ_NMVQ01000044.1"/>
</dbReference>
<dbReference type="SUPFAM" id="SSF51726">
    <property type="entry name" value="UROD/MetE-like"/>
    <property type="match status" value="1"/>
</dbReference>
<dbReference type="InterPro" id="IPR000257">
    <property type="entry name" value="Uroporphyrinogen_deCOase"/>
</dbReference>
<dbReference type="EMBL" id="NMVQ01000044">
    <property type="protein sequence ID" value="OYO18367.1"/>
    <property type="molecule type" value="Genomic_DNA"/>
</dbReference>
<gene>
    <name evidence="2" type="ORF">CGZ93_15360</name>
</gene>
<dbReference type="InterPro" id="IPR038071">
    <property type="entry name" value="UROD/MetE-like_sf"/>
</dbReference>
<dbReference type="Pfam" id="PF01208">
    <property type="entry name" value="URO-D"/>
    <property type="match status" value="1"/>
</dbReference>
<dbReference type="GO" id="GO:0004853">
    <property type="term" value="F:uroporphyrinogen decarboxylase activity"/>
    <property type="evidence" value="ECO:0007669"/>
    <property type="project" value="InterPro"/>
</dbReference>
<comment type="caution">
    <text evidence="2">The sequence shown here is derived from an EMBL/GenBank/DDBJ whole genome shotgun (WGS) entry which is preliminary data.</text>
</comment>
<dbReference type="Proteomes" id="UP000216311">
    <property type="component" value="Unassembled WGS sequence"/>
</dbReference>
<reference evidence="2 3" key="1">
    <citation type="submission" date="2017-07" db="EMBL/GenBank/DDBJ databases">
        <title>Draft whole genome sequences of clinical Proprionibacteriaceae strains.</title>
        <authorList>
            <person name="Bernier A.-M."/>
            <person name="Bernard K."/>
            <person name="Domingo M.-C."/>
        </authorList>
    </citation>
    <scope>NUCLEOTIDE SEQUENCE [LARGE SCALE GENOMIC DNA]</scope>
    <source>
        <strain evidence="2 3">NML 130396</strain>
    </source>
</reference>
<dbReference type="GO" id="GO:0006779">
    <property type="term" value="P:porphyrin-containing compound biosynthetic process"/>
    <property type="evidence" value="ECO:0007669"/>
    <property type="project" value="InterPro"/>
</dbReference>
<evidence type="ECO:0000313" key="3">
    <source>
        <dbReference type="Proteomes" id="UP000216311"/>
    </source>
</evidence>
<dbReference type="Gene3D" id="3.20.20.210">
    <property type="match status" value="1"/>
</dbReference>
<evidence type="ECO:0000313" key="2">
    <source>
        <dbReference type="EMBL" id="OYO18367.1"/>
    </source>
</evidence>